<sequence>MKINQLIKFEPILKDKIWGGEKLASLLNKQSKRKDIGESWEISDVEGDTSMVTNGHLKGKNLKELISEFKSDLVGEKIYTHFGDKFPLLIKFIDAKEALSIQLHPNDTLAKERHNSFGKTEMWYVMQADKNANLIVGFQKEVSSEDYIKHLDTKSLLDVLNVDEVQKGDVYFIPTGRVHAIGAGVLLAEIQQTSDITYRIYDWDRPNPDGTFRDLHTEEAIDAIDYSAKDSYKTMYYKKENASSEIVSCQYFTTNVLPIKGEVSINHQEKDSFVIYMCVEGSVIFQYENQTEKLKTGETILVPACIKNIKIIADQASELLEVYIK</sequence>
<evidence type="ECO:0000256" key="3">
    <source>
        <dbReference type="ARBA" id="ARBA00029741"/>
    </source>
</evidence>
<accession>A0A2S7KX74</accession>
<proteinExistence type="predicted"/>
<evidence type="ECO:0000256" key="4">
    <source>
        <dbReference type="ARBA" id="ARBA00030762"/>
    </source>
</evidence>
<feature type="domain" description="Phosphomannose isomerase type I catalytic" evidence="7">
    <location>
        <begin position="7"/>
        <end position="115"/>
    </location>
</feature>
<keyword evidence="2 5" id="KW-0862">Zinc</keyword>
<feature type="binding site" evidence="5">
    <location>
        <position position="179"/>
    </location>
    <ligand>
        <name>Zn(2+)</name>
        <dbReference type="ChEBI" id="CHEBI:29105"/>
    </ligand>
</feature>
<feature type="binding site" evidence="5">
    <location>
        <position position="121"/>
    </location>
    <ligand>
        <name>Zn(2+)</name>
        <dbReference type="ChEBI" id="CHEBI:29105"/>
    </ligand>
</feature>
<dbReference type="PIRSF" id="PIRSF036894">
    <property type="entry name" value="PMI_Firm_short"/>
    <property type="match status" value="1"/>
</dbReference>
<dbReference type="Proteomes" id="UP000239522">
    <property type="component" value="Unassembled WGS sequence"/>
</dbReference>
<dbReference type="GO" id="GO:0008270">
    <property type="term" value="F:zinc ion binding"/>
    <property type="evidence" value="ECO:0007669"/>
    <property type="project" value="InterPro"/>
</dbReference>
<dbReference type="SUPFAM" id="SSF51182">
    <property type="entry name" value="RmlC-like cupins"/>
    <property type="match status" value="1"/>
</dbReference>
<dbReference type="InterPro" id="IPR051804">
    <property type="entry name" value="Carb_Metab_Reg_Kinase/Isom"/>
</dbReference>
<dbReference type="InterPro" id="IPR011051">
    <property type="entry name" value="RmlC_Cupin_sf"/>
</dbReference>
<evidence type="ECO:0000259" key="7">
    <source>
        <dbReference type="Pfam" id="PF20511"/>
    </source>
</evidence>
<dbReference type="InterPro" id="IPR049071">
    <property type="entry name" value="MPI_cupin_dom"/>
</dbReference>
<dbReference type="RefSeq" id="WP_104809455.1">
    <property type="nucleotide sequence ID" value="NZ_MQUA01000013.1"/>
</dbReference>
<comment type="cofactor">
    <cofactor evidence="5">
        <name>Zn(2+)</name>
        <dbReference type="ChEBI" id="CHEBI:29105"/>
    </cofactor>
    <text evidence="5">Binds 1 zinc ion per subunit.</text>
</comment>
<dbReference type="PANTHER" id="PTHR42742:SF3">
    <property type="entry name" value="FRUCTOKINASE"/>
    <property type="match status" value="1"/>
</dbReference>
<dbReference type="Gene3D" id="2.60.120.10">
    <property type="entry name" value="Jelly Rolls"/>
    <property type="match status" value="2"/>
</dbReference>
<dbReference type="AlphaFoldDB" id="A0A2S7KX74"/>
<keyword evidence="1 5" id="KW-0479">Metal-binding</keyword>
<evidence type="ECO:0000313" key="10">
    <source>
        <dbReference type="Proteomes" id="UP000239522"/>
    </source>
</evidence>
<evidence type="ECO:0000313" key="9">
    <source>
        <dbReference type="EMBL" id="PQB07220.1"/>
    </source>
</evidence>
<dbReference type="PANTHER" id="PTHR42742">
    <property type="entry name" value="TRANSCRIPTIONAL REPRESSOR MPRA"/>
    <property type="match status" value="1"/>
</dbReference>
<comment type="caution">
    <text evidence="9">The sequence shown here is derived from an EMBL/GenBank/DDBJ whole genome shotgun (WGS) entry which is preliminary data.</text>
</comment>
<dbReference type="CDD" id="cd07010">
    <property type="entry name" value="cupin_PMI_type_I_N_bac"/>
    <property type="match status" value="1"/>
</dbReference>
<dbReference type="InterPro" id="IPR046457">
    <property type="entry name" value="PMI_typeI_cat"/>
</dbReference>
<dbReference type="Pfam" id="PF21621">
    <property type="entry name" value="MPI_cupin_dom"/>
    <property type="match status" value="1"/>
</dbReference>
<dbReference type="InterPro" id="IPR014628">
    <property type="entry name" value="Man6P_isomerase_Firm_short"/>
</dbReference>
<evidence type="ECO:0000256" key="5">
    <source>
        <dbReference type="PIRSR" id="PIRSR036894-1"/>
    </source>
</evidence>
<name>A0A2S7KX74_9FLAO</name>
<protein>
    <recommendedName>
        <fullName evidence="3">Phosphohexomutase</fullName>
    </recommendedName>
    <alternativeName>
        <fullName evidence="4">Phosphomannose isomerase</fullName>
    </alternativeName>
</protein>
<dbReference type="GO" id="GO:0005975">
    <property type="term" value="P:carbohydrate metabolic process"/>
    <property type="evidence" value="ECO:0007669"/>
    <property type="project" value="InterPro"/>
</dbReference>
<feature type="active site" evidence="6">
    <location>
        <position position="199"/>
    </location>
</feature>
<evidence type="ECO:0000256" key="1">
    <source>
        <dbReference type="ARBA" id="ARBA00022723"/>
    </source>
</evidence>
<evidence type="ECO:0000256" key="2">
    <source>
        <dbReference type="ARBA" id="ARBA00022833"/>
    </source>
</evidence>
<dbReference type="Pfam" id="PF20511">
    <property type="entry name" value="PMI_typeI_cat"/>
    <property type="match status" value="1"/>
</dbReference>
<evidence type="ECO:0000256" key="6">
    <source>
        <dbReference type="PIRSR" id="PIRSR036894-2"/>
    </source>
</evidence>
<evidence type="ECO:0000259" key="8">
    <source>
        <dbReference type="Pfam" id="PF21621"/>
    </source>
</evidence>
<dbReference type="GO" id="GO:0004476">
    <property type="term" value="F:mannose-6-phosphate isomerase activity"/>
    <property type="evidence" value="ECO:0007669"/>
    <property type="project" value="InterPro"/>
</dbReference>
<keyword evidence="10" id="KW-1185">Reference proteome</keyword>
<dbReference type="OrthoDB" id="9808275at2"/>
<organism evidence="9 10">
    <name type="scientific">Polaribacter filamentus</name>
    <dbReference type="NCBI Taxonomy" id="53483"/>
    <lineage>
        <taxon>Bacteria</taxon>
        <taxon>Pseudomonadati</taxon>
        <taxon>Bacteroidota</taxon>
        <taxon>Flavobacteriia</taxon>
        <taxon>Flavobacteriales</taxon>
        <taxon>Flavobacteriaceae</taxon>
    </lineage>
</organism>
<feature type="binding site" evidence="5">
    <location>
        <position position="104"/>
    </location>
    <ligand>
        <name>Zn(2+)</name>
        <dbReference type="ChEBI" id="CHEBI:29105"/>
    </ligand>
</feature>
<keyword evidence="9" id="KW-0413">Isomerase</keyword>
<gene>
    <name evidence="9" type="ORF">BST83_08695</name>
</gene>
<dbReference type="EMBL" id="MQUA01000013">
    <property type="protein sequence ID" value="PQB07220.1"/>
    <property type="molecule type" value="Genomic_DNA"/>
</dbReference>
<feature type="domain" description="Mannose-6-phosphate isomerase cupin" evidence="8">
    <location>
        <begin position="246"/>
        <end position="311"/>
    </location>
</feature>
<reference evidence="9 10" key="1">
    <citation type="submission" date="2016-11" db="EMBL/GenBank/DDBJ databases">
        <title>Trade-off between light-utilization and light-protection in marine flavobacteria.</title>
        <authorList>
            <person name="Kumagai Y."/>
        </authorList>
    </citation>
    <scope>NUCLEOTIDE SEQUENCE [LARGE SCALE GENOMIC DNA]</scope>
    <source>
        <strain evidence="9 10">ATCC 700397</strain>
    </source>
</reference>
<dbReference type="InterPro" id="IPR014710">
    <property type="entry name" value="RmlC-like_jellyroll"/>
</dbReference>